<name>A0A7E4WAB2_PANRE</name>
<evidence type="ECO:0000256" key="3">
    <source>
        <dbReference type="SAM" id="SignalP"/>
    </source>
</evidence>
<evidence type="ECO:0000256" key="2">
    <source>
        <dbReference type="SAM" id="Phobius"/>
    </source>
</evidence>
<organism evidence="4 5">
    <name type="scientific">Panagrellus redivivus</name>
    <name type="common">Microworm</name>
    <dbReference type="NCBI Taxonomy" id="6233"/>
    <lineage>
        <taxon>Eukaryota</taxon>
        <taxon>Metazoa</taxon>
        <taxon>Ecdysozoa</taxon>
        <taxon>Nematoda</taxon>
        <taxon>Chromadorea</taxon>
        <taxon>Rhabditida</taxon>
        <taxon>Tylenchina</taxon>
        <taxon>Panagrolaimomorpha</taxon>
        <taxon>Panagrolaimoidea</taxon>
        <taxon>Panagrolaimidae</taxon>
        <taxon>Panagrellus</taxon>
    </lineage>
</organism>
<feature type="signal peptide" evidence="3">
    <location>
        <begin position="1"/>
        <end position="21"/>
    </location>
</feature>
<reference evidence="4" key="1">
    <citation type="journal article" date="2013" name="Genetics">
        <title>The draft genome and transcriptome of Panagrellus redivivus are shaped by the harsh demands of a free-living lifestyle.</title>
        <authorList>
            <person name="Srinivasan J."/>
            <person name="Dillman A.R."/>
            <person name="Macchietto M.G."/>
            <person name="Heikkinen L."/>
            <person name="Lakso M."/>
            <person name="Fracchia K.M."/>
            <person name="Antoshechkin I."/>
            <person name="Mortazavi A."/>
            <person name="Wong G."/>
            <person name="Sternberg P.W."/>
        </authorList>
    </citation>
    <scope>NUCLEOTIDE SEQUENCE [LARGE SCALE GENOMIC DNA]</scope>
    <source>
        <strain evidence="4">MT8872</strain>
    </source>
</reference>
<dbReference type="Proteomes" id="UP000492821">
    <property type="component" value="Unassembled WGS sequence"/>
</dbReference>
<reference evidence="5" key="2">
    <citation type="submission" date="2020-10" db="UniProtKB">
        <authorList>
            <consortium name="WormBaseParasite"/>
        </authorList>
    </citation>
    <scope>IDENTIFICATION</scope>
</reference>
<feature type="region of interest" description="Disordered" evidence="1">
    <location>
        <begin position="195"/>
        <end position="351"/>
    </location>
</feature>
<keyword evidence="2" id="KW-0472">Membrane</keyword>
<feature type="compositionally biased region" description="Polar residues" evidence="1">
    <location>
        <begin position="208"/>
        <end position="217"/>
    </location>
</feature>
<protein>
    <submittedName>
        <fullName evidence="5">Uncharacterized protein</fullName>
    </submittedName>
</protein>
<sequence length="603" mass="66477">MYAHLVTLCFLIAVFNQVCVGELVLTEKIAKTVTFDGEDLELHVKNPEGQTGVISVCVKSELSTTTADCQKGFASLRIPVTASHKEVTYRVNRQGNANNVDITVEGTFLFNADQSLDVMVASLPNGITLTMVNAAEVDVQDESETTTVIKDITVANQISNKAVIGIVCSVIAFILILLVIGLLIGLCVIRKRQSHQAVPTVNPEEGQPQPTGKGNQDQRQKKVARILSTASKQSSTTTTTKPSNETTKDKASAEPLIVAKTETVETEEMPVKQEKSVQNPKPPKPKTAPTSTAAAKSENKASEVIVTKESNPAPHETPKTLATVTQEAKSPLTLDKTQSLSPTTEPTPKFGTDATAKALAANSKLNSRRYLPRNEAPVPGSSVKRRPAPIADEVDEFRRATETYPCYAQRLKLLSGHDHMKLNERINVMVSHKPSDAERSLLKSSPEDAPKWADIVREEAHERMTKYSLHHDYREVSWEEKNEFWRYANDPATPASDGYLIMFYLLPAIFKPKKYAFSDPLIRGMPLCGLYTLLLDPTLTYNFRVALASEIRQKASKIIPCLQRDMFQNVAFPTCYLALAYSKNEASFVDGSEIHSKKTTMTQ</sequence>
<dbReference type="WBParaSite" id="Pan_g955.t1">
    <property type="protein sequence ID" value="Pan_g955.t1"/>
    <property type="gene ID" value="Pan_g955"/>
</dbReference>
<evidence type="ECO:0000313" key="4">
    <source>
        <dbReference type="Proteomes" id="UP000492821"/>
    </source>
</evidence>
<feature type="compositionally biased region" description="Low complexity" evidence="1">
    <location>
        <begin position="228"/>
        <end position="245"/>
    </location>
</feature>
<evidence type="ECO:0000313" key="5">
    <source>
        <dbReference type="WBParaSite" id="Pan_g955.t1"/>
    </source>
</evidence>
<accession>A0A7E4WAB2</accession>
<keyword evidence="3" id="KW-0732">Signal</keyword>
<feature type="compositionally biased region" description="Low complexity" evidence="1">
    <location>
        <begin position="287"/>
        <end position="296"/>
    </location>
</feature>
<feature type="chain" id="PRO_5028801574" evidence="3">
    <location>
        <begin position="22"/>
        <end position="603"/>
    </location>
</feature>
<proteinExistence type="predicted"/>
<keyword evidence="2" id="KW-1133">Transmembrane helix</keyword>
<evidence type="ECO:0000256" key="1">
    <source>
        <dbReference type="SAM" id="MobiDB-lite"/>
    </source>
</evidence>
<keyword evidence="2" id="KW-0812">Transmembrane</keyword>
<dbReference type="AlphaFoldDB" id="A0A7E4WAB2"/>
<feature type="transmembrane region" description="Helical" evidence="2">
    <location>
        <begin position="162"/>
        <end position="189"/>
    </location>
</feature>
<feature type="compositionally biased region" description="Polar residues" evidence="1">
    <location>
        <begin position="335"/>
        <end position="346"/>
    </location>
</feature>
<keyword evidence="4" id="KW-1185">Reference proteome</keyword>